<dbReference type="RefSeq" id="WP_263412457.1">
    <property type="nucleotide sequence ID" value="NZ_BAABBH010000001.1"/>
</dbReference>
<dbReference type="SUPFAM" id="SSF103256">
    <property type="entry name" value="Hypothetical protein TM0160"/>
    <property type="match status" value="1"/>
</dbReference>
<evidence type="ECO:0000313" key="2">
    <source>
        <dbReference type="EMBL" id="MFN2976047.1"/>
    </source>
</evidence>
<feature type="domain" description="BFN" evidence="1">
    <location>
        <begin position="11"/>
        <end position="142"/>
    </location>
</feature>
<accession>A0ABW9KJU1</accession>
<dbReference type="PROSITE" id="PS51658">
    <property type="entry name" value="BFN"/>
    <property type="match status" value="1"/>
</dbReference>
<keyword evidence="3" id="KW-1185">Reference proteome</keyword>
<dbReference type="EMBL" id="JBJYXY010000001">
    <property type="protein sequence ID" value="MFN2976047.1"/>
    <property type="molecule type" value="Genomic_DNA"/>
</dbReference>
<dbReference type="Proteomes" id="UP001634747">
    <property type="component" value="Unassembled WGS sequence"/>
</dbReference>
<dbReference type="InterPro" id="IPR036104">
    <property type="entry name" value="BFN_sf"/>
</dbReference>
<dbReference type="Pfam" id="PF02577">
    <property type="entry name" value="BFN_dom"/>
    <property type="match status" value="1"/>
</dbReference>
<reference evidence="2 3" key="1">
    <citation type="submission" date="2024-12" db="EMBL/GenBank/DDBJ databases">
        <authorList>
            <person name="Lee Y."/>
        </authorList>
    </citation>
    <scope>NUCLEOTIDE SEQUENCE [LARGE SCALE GENOMIC DNA]</scope>
    <source>
        <strain evidence="2 3">03SUJ4</strain>
    </source>
</reference>
<comment type="caution">
    <text evidence="2">The sequence shown here is derived from an EMBL/GenBank/DDBJ whole genome shotgun (WGS) entry which is preliminary data.</text>
</comment>
<evidence type="ECO:0000259" key="1">
    <source>
        <dbReference type="PROSITE" id="PS51658"/>
    </source>
</evidence>
<dbReference type="PANTHER" id="PTHR15160">
    <property type="entry name" value="VON HIPPEL-LINDAU PROTEIN"/>
    <property type="match status" value="1"/>
</dbReference>
<sequence>MKPAHTSAQEEVEVRIRGLMMDPVTSMPMIVLKDIGGDAVLPIWVGIFEANAIALEIEKNTTPRPMTHDLIRNILRGFETHVTRVVISDLREDTFYAVIWLERGGETLAIDARPSDALALAMRADCPIFVARSVLDSAKANSAGRDSGNSDELRRWLENLNDDDLGKYKM</sequence>
<dbReference type="InterPro" id="IPR003729">
    <property type="entry name" value="Bi_nuclease_dom"/>
</dbReference>
<organism evidence="2 3">
    <name type="scientific">Terriglobus aquaticus</name>
    <dbReference type="NCBI Taxonomy" id="940139"/>
    <lineage>
        <taxon>Bacteria</taxon>
        <taxon>Pseudomonadati</taxon>
        <taxon>Acidobacteriota</taxon>
        <taxon>Terriglobia</taxon>
        <taxon>Terriglobales</taxon>
        <taxon>Acidobacteriaceae</taxon>
        <taxon>Terriglobus</taxon>
    </lineage>
</organism>
<dbReference type="PANTHER" id="PTHR15160:SF1">
    <property type="entry name" value="VON HIPPEL-LINDAU DISEASE TUMOR SUPPRESSOR"/>
    <property type="match status" value="1"/>
</dbReference>
<dbReference type="Gene3D" id="3.10.690.10">
    <property type="entry name" value="Bifunctional nuclease domain"/>
    <property type="match status" value="1"/>
</dbReference>
<proteinExistence type="predicted"/>
<protein>
    <submittedName>
        <fullName evidence="2">Bifunctional nuclease family protein</fullName>
    </submittedName>
</protein>
<name>A0ABW9KJU1_9BACT</name>
<gene>
    <name evidence="2" type="ORF">ACK2TP_09755</name>
</gene>
<evidence type="ECO:0000313" key="3">
    <source>
        <dbReference type="Proteomes" id="UP001634747"/>
    </source>
</evidence>